<dbReference type="VEuPathDB" id="AmoebaDB:NAEGRDRAFT_3574"/>
<sequence length="143" mass="16159">LRMVRITKDCYHSCLTHALTTSEEEIMGLLIGYINESTGVSTIWDCCPLRRVDKRRDRVEISPEQLVNAASMAEKLSTEDGIPTRVIGWYHSHPQFIHLPSPIDLSCQSQYQQMDSGFVGLIFSVFNNDKSSTGSIKLYAFQS</sequence>
<dbReference type="Pfam" id="PF01398">
    <property type="entry name" value="JAB"/>
    <property type="match status" value="1"/>
</dbReference>
<dbReference type="SUPFAM" id="SSF102712">
    <property type="entry name" value="JAB1/MPN domain"/>
    <property type="match status" value="1"/>
</dbReference>
<dbReference type="InterPro" id="IPR050242">
    <property type="entry name" value="JAMM_MPN+_peptidase_M67A"/>
</dbReference>
<feature type="domain" description="MPN" evidence="1">
    <location>
        <begin position="4"/>
        <end position="143"/>
    </location>
</feature>
<evidence type="ECO:0000313" key="2">
    <source>
        <dbReference type="EMBL" id="EFC49751.1"/>
    </source>
</evidence>
<dbReference type="OrthoDB" id="446074at2759"/>
<feature type="non-terminal residue" evidence="2">
    <location>
        <position position="143"/>
    </location>
</feature>
<dbReference type="EMBL" id="GG738847">
    <property type="protein sequence ID" value="EFC49751.1"/>
    <property type="molecule type" value="Genomic_DNA"/>
</dbReference>
<dbReference type="Proteomes" id="UP000006671">
    <property type="component" value="Unassembled WGS sequence"/>
</dbReference>
<dbReference type="AlphaFoldDB" id="D2V0M8"/>
<evidence type="ECO:0000313" key="3">
    <source>
        <dbReference type="Proteomes" id="UP000006671"/>
    </source>
</evidence>
<accession>D2V0M8</accession>
<name>D2V0M8_NAEGR</name>
<dbReference type="GeneID" id="8855432"/>
<dbReference type="MEROPS" id="M67.A03"/>
<dbReference type="InParanoid" id="D2V0M8"/>
<dbReference type="SMART" id="SM00232">
    <property type="entry name" value="JAB_MPN"/>
    <property type="match status" value="1"/>
</dbReference>
<dbReference type="Gene3D" id="3.40.140.10">
    <property type="entry name" value="Cytidine Deaminase, domain 2"/>
    <property type="match status" value="1"/>
</dbReference>
<proteinExistence type="predicted"/>
<dbReference type="InterPro" id="IPR000555">
    <property type="entry name" value="JAMM/MPN+_dom"/>
</dbReference>
<dbReference type="RefSeq" id="XP_002682495.1">
    <property type="nucleotide sequence ID" value="XM_002682449.1"/>
</dbReference>
<dbReference type="STRING" id="5762.D2V0M8"/>
<evidence type="ECO:0000259" key="1">
    <source>
        <dbReference type="PROSITE" id="PS50249"/>
    </source>
</evidence>
<dbReference type="PANTHER" id="PTHR10410">
    <property type="entry name" value="EUKARYOTIC TRANSLATION INITIATION FACTOR 3 -RELATED"/>
    <property type="match status" value="1"/>
</dbReference>
<dbReference type="InterPro" id="IPR037518">
    <property type="entry name" value="MPN"/>
</dbReference>
<dbReference type="GO" id="GO:0008237">
    <property type="term" value="F:metallopeptidase activity"/>
    <property type="evidence" value="ECO:0007669"/>
    <property type="project" value="InterPro"/>
</dbReference>
<dbReference type="PROSITE" id="PS50249">
    <property type="entry name" value="MPN"/>
    <property type="match status" value="1"/>
</dbReference>
<feature type="non-terminal residue" evidence="2">
    <location>
        <position position="1"/>
    </location>
</feature>
<dbReference type="OMA" id="THAMSTE"/>
<keyword evidence="3" id="KW-1185">Reference proteome</keyword>
<organism evidence="3">
    <name type="scientific">Naegleria gruberi</name>
    <name type="common">Amoeba</name>
    <dbReference type="NCBI Taxonomy" id="5762"/>
    <lineage>
        <taxon>Eukaryota</taxon>
        <taxon>Discoba</taxon>
        <taxon>Heterolobosea</taxon>
        <taxon>Tetramitia</taxon>
        <taxon>Eutetramitia</taxon>
        <taxon>Vahlkampfiidae</taxon>
        <taxon>Naegleria</taxon>
    </lineage>
</organism>
<dbReference type="eggNOG" id="KOG1555">
    <property type="taxonomic scope" value="Eukaryota"/>
</dbReference>
<dbReference type="KEGG" id="ngr:NAEGRDRAFT_3574"/>
<protein>
    <submittedName>
        <fullName evidence="2">Predicted protein</fullName>
    </submittedName>
</protein>
<reference evidence="2 3" key="1">
    <citation type="journal article" date="2010" name="Cell">
        <title>The genome of Naegleria gruberi illuminates early eukaryotic versatility.</title>
        <authorList>
            <person name="Fritz-Laylin L.K."/>
            <person name="Prochnik S.E."/>
            <person name="Ginger M.L."/>
            <person name="Dacks J.B."/>
            <person name="Carpenter M.L."/>
            <person name="Field M.C."/>
            <person name="Kuo A."/>
            <person name="Paredez A."/>
            <person name="Chapman J."/>
            <person name="Pham J."/>
            <person name="Shu S."/>
            <person name="Neupane R."/>
            <person name="Cipriano M."/>
            <person name="Mancuso J."/>
            <person name="Tu H."/>
            <person name="Salamov A."/>
            <person name="Lindquist E."/>
            <person name="Shapiro H."/>
            <person name="Lucas S."/>
            <person name="Grigoriev I.V."/>
            <person name="Cande W.Z."/>
            <person name="Fulton C."/>
            <person name="Rokhsar D.S."/>
            <person name="Dawson S.C."/>
        </authorList>
    </citation>
    <scope>NUCLEOTIDE SEQUENCE [LARGE SCALE GENOMIC DNA]</scope>
    <source>
        <strain evidence="2 3">NEG-M</strain>
    </source>
</reference>
<gene>
    <name evidence="2" type="ORF">NAEGRDRAFT_3574</name>
</gene>